<keyword evidence="1" id="KW-0472">Membrane</keyword>
<name>A0ABU0E4F2_9FIRM</name>
<organism evidence="2 3">
    <name type="scientific">Breznakia pachnodae</name>
    <dbReference type="NCBI Taxonomy" id="265178"/>
    <lineage>
        <taxon>Bacteria</taxon>
        <taxon>Bacillati</taxon>
        <taxon>Bacillota</taxon>
        <taxon>Erysipelotrichia</taxon>
        <taxon>Erysipelotrichales</taxon>
        <taxon>Erysipelotrichaceae</taxon>
        <taxon>Breznakia</taxon>
    </lineage>
</organism>
<evidence type="ECO:0000313" key="2">
    <source>
        <dbReference type="EMBL" id="MDQ0361568.1"/>
    </source>
</evidence>
<dbReference type="Proteomes" id="UP001230220">
    <property type="component" value="Unassembled WGS sequence"/>
</dbReference>
<proteinExistence type="predicted"/>
<comment type="caution">
    <text evidence="2">The sequence shown here is derived from an EMBL/GenBank/DDBJ whole genome shotgun (WGS) entry which is preliminary data.</text>
</comment>
<dbReference type="RefSeq" id="WP_307408417.1">
    <property type="nucleotide sequence ID" value="NZ_JAUSUR010000004.1"/>
</dbReference>
<accession>A0ABU0E4F2</accession>
<dbReference type="EMBL" id="JAUSUR010000004">
    <property type="protein sequence ID" value="MDQ0361568.1"/>
    <property type="molecule type" value="Genomic_DNA"/>
</dbReference>
<keyword evidence="1" id="KW-0812">Transmembrane</keyword>
<feature type="transmembrane region" description="Helical" evidence="1">
    <location>
        <begin position="6"/>
        <end position="21"/>
    </location>
</feature>
<reference evidence="2 3" key="1">
    <citation type="submission" date="2023-07" db="EMBL/GenBank/DDBJ databases">
        <title>Genomic Encyclopedia of Type Strains, Phase IV (KMG-IV): sequencing the most valuable type-strain genomes for metagenomic binning, comparative biology and taxonomic classification.</title>
        <authorList>
            <person name="Goeker M."/>
        </authorList>
    </citation>
    <scope>NUCLEOTIDE SEQUENCE [LARGE SCALE GENOMIC DNA]</scope>
    <source>
        <strain evidence="2 3">DSM 16784</strain>
    </source>
</reference>
<keyword evidence="3" id="KW-1185">Reference proteome</keyword>
<feature type="transmembrane region" description="Helical" evidence="1">
    <location>
        <begin position="41"/>
        <end position="60"/>
    </location>
</feature>
<evidence type="ECO:0000313" key="3">
    <source>
        <dbReference type="Proteomes" id="UP001230220"/>
    </source>
</evidence>
<keyword evidence="1" id="KW-1133">Transmembrane helix</keyword>
<evidence type="ECO:0000256" key="1">
    <source>
        <dbReference type="SAM" id="Phobius"/>
    </source>
</evidence>
<gene>
    <name evidence="2" type="ORF">J2S15_002318</name>
</gene>
<protein>
    <submittedName>
        <fullName evidence="2">Ribonucleotide reductase alpha subunit</fullName>
    </submittedName>
</protein>
<sequence>MSIVGIVTALCAIVFVWIYFYPKVKESGMKNGKARKTQKQILIQTGIISIIAAIGVYLLITM</sequence>